<evidence type="ECO:0000313" key="10">
    <source>
        <dbReference type="Proteomes" id="UP000553888"/>
    </source>
</evidence>
<keyword evidence="2" id="KW-0378">Hydrolase</keyword>
<dbReference type="Gene3D" id="1.20.1270.90">
    <property type="entry name" value="AF1782-like"/>
    <property type="match status" value="2"/>
</dbReference>
<reference evidence="9 10" key="1">
    <citation type="submission" date="2020-07" db="EMBL/GenBank/DDBJ databases">
        <title>Sequencing the genomes of 1000 actinobacteria strains.</title>
        <authorList>
            <person name="Klenk H.-P."/>
        </authorList>
    </citation>
    <scope>NUCLEOTIDE SEQUENCE [LARGE SCALE GENOMIC DNA]</scope>
    <source>
        <strain evidence="9 10">DSM 23141</strain>
    </source>
</reference>
<evidence type="ECO:0000256" key="2">
    <source>
        <dbReference type="ARBA" id="ARBA00023295"/>
    </source>
</evidence>
<dbReference type="InterPro" id="IPR008928">
    <property type="entry name" value="6-hairpin_glycosidase_sf"/>
</dbReference>
<keyword evidence="5" id="KW-1133">Transmembrane helix</keyword>
<keyword evidence="2" id="KW-0326">Glycosidase</keyword>
<accession>A0A852YI33</accession>
<dbReference type="GO" id="GO:0000272">
    <property type="term" value="P:polysaccharide catabolic process"/>
    <property type="evidence" value="ECO:0007669"/>
    <property type="project" value="UniProtKB-KW"/>
</dbReference>
<dbReference type="GO" id="GO:0005829">
    <property type="term" value="C:cytosol"/>
    <property type="evidence" value="ECO:0007669"/>
    <property type="project" value="TreeGrafter"/>
</dbReference>
<dbReference type="InterPro" id="IPR012939">
    <property type="entry name" value="Glyco_hydro_92"/>
</dbReference>
<evidence type="ECO:0000259" key="7">
    <source>
        <dbReference type="PROSITE" id="PS50853"/>
    </source>
</evidence>
<dbReference type="InterPro" id="IPR008979">
    <property type="entry name" value="Galactose-bd-like_sf"/>
</dbReference>
<dbReference type="SMART" id="SM00014">
    <property type="entry name" value="acidPPc"/>
    <property type="match status" value="1"/>
</dbReference>
<feature type="domain" description="CBM6" evidence="8">
    <location>
        <begin position="1004"/>
        <end position="1138"/>
    </location>
</feature>
<dbReference type="Pfam" id="PF00041">
    <property type="entry name" value="fn3"/>
    <property type="match status" value="1"/>
</dbReference>
<dbReference type="GO" id="GO:0016798">
    <property type="term" value="F:hydrolase activity, acting on glycosyl bonds"/>
    <property type="evidence" value="ECO:0007669"/>
    <property type="project" value="UniProtKB-KW"/>
</dbReference>
<dbReference type="Gene3D" id="2.60.120.260">
    <property type="entry name" value="Galactose-binding domain-like"/>
    <property type="match status" value="3"/>
</dbReference>
<keyword evidence="5" id="KW-0472">Membrane</keyword>
<feature type="signal peptide" evidence="6">
    <location>
        <begin position="1"/>
        <end position="39"/>
    </location>
</feature>
<feature type="domain" description="CBM6" evidence="8">
    <location>
        <begin position="1294"/>
        <end position="1438"/>
    </location>
</feature>
<keyword evidence="3" id="KW-0119">Carbohydrate metabolism</keyword>
<dbReference type="SUPFAM" id="SSF48208">
    <property type="entry name" value="Six-hairpin glycosidases"/>
    <property type="match status" value="1"/>
</dbReference>
<evidence type="ECO:0000256" key="4">
    <source>
        <dbReference type="SAM" id="MobiDB-lite"/>
    </source>
</evidence>
<dbReference type="GO" id="GO:0000224">
    <property type="term" value="F:peptide-N4-(N-acetyl-beta-glucosaminyl)asparagine amidase activity"/>
    <property type="evidence" value="ECO:0007669"/>
    <property type="project" value="TreeGrafter"/>
</dbReference>
<proteinExistence type="predicted"/>
<feature type="compositionally biased region" description="Gly residues" evidence="4">
    <location>
        <begin position="2204"/>
        <end position="2238"/>
    </location>
</feature>
<dbReference type="InterPro" id="IPR003961">
    <property type="entry name" value="FN3_dom"/>
</dbReference>
<dbReference type="SUPFAM" id="SSF49785">
    <property type="entry name" value="Galactose-binding domain-like"/>
    <property type="match status" value="3"/>
</dbReference>
<evidence type="ECO:0000259" key="8">
    <source>
        <dbReference type="PROSITE" id="PS51175"/>
    </source>
</evidence>
<dbReference type="CDD" id="cd03397">
    <property type="entry name" value="PAP2_acid_phosphatase"/>
    <property type="match status" value="1"/>
</dbReference>
<evidence type="ECO:0000313" key="9">
    <source>
        <dbReference type="EMBL" id="NYG97439.1"/>
    </source>
</evidence>
<dbReference type="PROSITE" id="PS51175">
    <property type="entry name" value="CBM6"/>
    <property type="match status" value="3"/>
</dbReference>
<dbReference type="GO" id="GO:0030246">
    <property type="term" value="F:carbohydrate binding"/>
    <property type="evidence" value="ECO:0007669"/>
    <property type="project" value="InterPro"/>
</dbReference>
<dbReference type="Gene3D" id="2.60.40.10">
    <property type="entry name" value="Immunoglobulins"/>
    <property type="match status" value="1"/>
</dbReference>
<gene>
    <name evidence="9" type="ORF">BJ979_000065</name>
</gene>
<dbReference type="SMART" id="SM00606">
    <property type="entry name" value="CBD_IV"/>
    <property type="match status" value="3"/>
</dbReference>
<dbReference type="RefSeq" id="WP_218853400.1">
    <property type="nucleotide sequence ID" value="NZ_JACBZY010000001.1"/>
</dbReference>
<keyword evidence="3" id="KW-0624">Polysaccharide degradation</keyword>
<dbReference type="GO" id="GO:0006516">
    <property type="term" value="P:glycoprotein catabolic process"/>
    <property type="evidence" value="ECO:0007669"/>
    <property type="project" value="TreeGrafter"/>
</dbReference>
<dbReference type="PROSITE" id="PS50853">
    <property type="entry name" value="FN3"/>
    <property type="match status" value="1"/>
</dbReference>
<dbReference type="InterPro" id="IPR050883">
    <property type="entry name" value="PNGase"/>
</dbReference>
<dbReference type="GO" id="GO:0030288">
    <property type="term" value="C:outer membrane-bounded periplasmic space"/>
    <property type="evidence" value="ECO:0007669"/>
    <property type="project" value="InterPro"/>
</dbReference>
<evidence type="ECO:0000256" key="3">
    <source>
        <dbReference type="ARBA" id="ARBA00023326"/>
    </source>
</evidence>
<dbReference type="Pfam" id="PF07971">
    <property type="entry name" value="Glyco_hydro_92"/>
    <property type="match status" value="2"/>
</dbReference>
<dbReference type="Pfam" id="PF03422">
    <property type="entry name" value="CBM_6"/>
    <property type="match status" value="3"/>
</dbReference>
<dbReference type="InterPro" id="IPR005084">
    <property type="entry name" value="CBM6"/>
</dbReference>
<dbReference type="SUPFAM" id="SSF49265">
    <property type="entry name" value="Fibronectin type III"/>
    <property type="match status" value="1"/>
</dbReference>
<evidence type="ECO:0000256" key="6">
    <source>
        <dbReference type="SAM" id="SignalP"/>
    </source>
</evidence>
<comment type="caution">
    <text evidence="9">The sequence shown here is derived from an EMBL/GenBank/DDBJ whole genome shotgun (WGS) entry which is preliminary data.</text>
</comment>
<dbReference type="InterPro" id="IPR036938">
    <property type="entry name" value="PAP2/HPO_sf"/>
</dbReference>
<feature type="chain" id="PRO_5032322331" evidence="6">
    <location>
        <begin position="40"/>
        <end position="2294"/>
    </location>
</feature>
<keyword evidence="1 6" id="KW-0732">Signal</keyword>
<name>A0A852YI33_9MICO</name>
<dbReference type="InterPro" id="IPR000326">
    <property type="entry name" value="PAP2/HPO"/>
</dbReference>
<dbReference type="PANTHER" id="PTHR12143:SF39">
    <property type="entry name" value="SECRETED PROTEIN"/>
    <property type="match status" value="1"/>
</dbReference>
<sequence length="2294" mass="234154">MSLQHVLPAPARALAGVVAFAIAAGGALAVGLPATAAQAAPAPTDYASLVDPFVSTAADDGNDLPGAQAPNGLAKVNPMTVPNRNHSGYDYTQSKIAGFTNTNLDGVGGSGGGGDILVVPTSVDYTARPSTGSYAHSFSHSDEEASPGYYRVGLGAIAGKDGAVTTPGGTIQSELTATTRTGLHRYAFPAGSTPSLVVDLANNYTSRTASSLTVTKLADQRAAISGRIAGSFNGAAYQLYYYAETTKPVTAVQTWGAAGAALSSATTQDGVDTGAVLKFATADAADVELRVTLSPISADQARIDQQAEIAGATFDQVRAATRAVWNGRLGSVDVTASTTSDPDGSLTKLFYTHLYRMFALPMNATSTSGTYRGVDGAVHRAEGFTYYDAWSSWDDFRKYSVFAYVAPEMYRDMVQSLIYLFADSASSGTALSSAVHSVPTVRWERSSVIIADAISKGFTGFDRLGEAYPAIDTLVGRYTGAQLRAGYIANDPGNSVQRGYDQWALAIIADALGRTDDAAKLREQAALPIANLIKPGAFTAADGTQAGLLTPRDANGNWTSVDYERFEAASLYQGTLWQYNWYDAYDMDGLIQAMGGTDATRLALEHMFGEDRPDDGKGMLHSNANEIDLQAPYLFNYVGEPSLTQKWVRSIYTKETWNRYIATGSTGEAPSANGEFTPPIKTKVYKLDPAGFLPTMDNDAGTMSTMFVAASIGLFPVTAGSSQFQIGSPFFDTTTINYASGRSFSVSAKGVSADDYYVQSATLNGKPFGNTWLDYADVVGGGSLEFQMGAKASTWGSKTQPAYSLSTAEEGGSQPGTATVAVDANTVQAAANGAVDGTVTMTLSGGRFASAAGTSLTGSGAATVAGLPAGLAAEVTVADATSVRIHVTGTAAEAARFSIAFADSVFADGLTAREVTGPGLSSRDPLIVSVASAERVALQQLIDQAALVRPGNYSAASYRALTSALENARTVVDAATASTADLRAAADRLNGAIAGLALDQGAYRTLQAEASDAWSAGQLKNESFQSGGNLGGVTTGSWVRYDDLDFAGASPQSVAIRYSSSASSTGAPSRVDVRAGDANGPIVATASLPGTNGWGNYTTVTVAITDPAALAAAKQASFTFTAPSGQQWVSNFDWFQFSTDPVGGAPVTTIKLTAPNATATGGGSLALNLANGKFENVTNGAWAQWNDVELGSGVVKVSVEYDKPQSRAASDSAIELRLGSLTGAVAAKIALPYTGSGWGTTGTATADLDPAVFAGTKNVFAVFTSTTQNSNQPYVANVNSFELTPKPASSSVANELEAEKWVTKSTADLKSENSTWNNAGPVTNLGGTANGAWLDYGTLDFGDKAVTAITVRYVNNSSRVGDNTSIDVVLDGYDPAKPGTPAVNIPLPVTGSTWQADGSVTAKLAAPITGKHSVQLVFHTTPAANRPYAGNVDKLVFERGVVTTGLAAAITATEGLAADGARYSVIDFAVFQRELAAAKKLLAAPTTQSAVDAQARSLRLAAGQLVPVSSIRLDDAIAQAAAIDADRYTADSAAALATALVAAKRVAADTAASDADRDAATAALTVALAGLAVKPAAAPAAPVAASAVVADSSVTVRWAAVVDAITPVTSYLVELDDSHQVTVEASQTSVVFTWLKAGETVRARVTAINAAGASTPTEWATPVVIGAPAPAANQPRVAAAGASAADGSAASASPFAASALAAGYSSDAWPATANGKDYLVNLLSGVSTLGTDVLGTNKALPNSAAVTAANDQTAIRINNSASTAQVKKAEIDADNSPTVTMADGFGSRLGSLYLTALNGGKLPKTSALFGRVTQGLDSTGTAKDTYNYLRPYVRLGFVGDGGRIYESSNGSYAGLAGNGSFPSGHTYSGYVTGTLLATLLPELAPQVLARASEYGDNRIVLGFHYPIDVMGGRMAAQATIAHRWADPEFAALMTEAHQELESVLGAACTDGGFGDDLNACAGALYNGLDATAATKLYTERLSYGLPQDGAAGQKITVPDDAVALLASSFPELDDAQRRQILEQTALDSGYPLDVTAQGDASWQRIDLARAMTAEYTLDAAGNVTVGNGVSDTDASIAAASDLKVAGVTLDGFDPSIRTYVVDWPTGHALPAVSASASVDGASVSVTSGAAPVERSAAGSAGSSARTLFAAATTQALLQAPLAAATHARTVTVTSANGQHTQQYTVLFTITADDHLPAAVDPGAGDPGDGGPGTGEPGTGTPGTGTPGTPGSGSGGTGAGAVQPAAGGRGSAAGDDLAATGVSGLPEALAAALLLLAAGAGLVVARRRRAARAGA</sequence>
<feature type="region of interest" description="Disordered" evidence="4">
    <location>
        <begin position="2196"/>
        <end position="2258"/>
    </location>
</feature>
<dbReference type="InterPro" id="IPR001011">
    <property type="entry name" value="Acid_Pase_classA_bac"/>
</dbReference>
<feature type="domain" description="CBM6" evidence="8">
    <location>
        <begin position="1148"/>
        <end position="1284"/>
    </location>
</feature>
<dbReference type="InterPro" id="IPR041371">
    <property type="entry name" value="GH92_N"/>
</dbReference>
<evidence type="ECO:0000256" key="5">
    <source>
        <dbReference type="SAM" id="Phobius"/>
    </source>
</evidence>
<dbReference type="EMBL" id="JACBZY010000001">
    <property type="protein sequence ID" value="NYG97439.1"/>
    <property type="molecule type" value="Genomic_DNA"/>
</dbReference>
<dbReference type="CDD" id="cd00063">
    <property type="entry name" value="FN3"/>
    <property type="match status" value="1"/>
</dbReference>
<protein>
    <submittedName>
        <fullName evidence="9">Putative alpha-1,2-mannosidase</fullName>
    </submittedName>
</protein>
<dbReference type="PANTHER" id="PTHR12143">
    <property type="entry name" value="PEPTIDE N-GLYCANASE PNGASE -RELATED"/>
    <property type="match status" value="1"/>
</dbReference>
<dbReference type="GO" id="GO:0003993">
    <property type="term" value="F:acid phosphatase activity"/>
    <property type="evidence" value="ECO:0007669"/>
    <property type="project" value="InterPro"/>
</dbReference>
<keyword evidence="10" id="KW-1185">Reference proteome</keyword>
<feature type="transmembrane region" description="Helical" evidence="5">
    <location>
        <begin position="2267"/>
        <end position="2284"/>
    </location>
</feature>
<organism evidence="9 10">
    <name type="scientific">Schumannella luteola</name>
    <dbReference type="NCBI Taxonomy" id="472059"/>
    <lineage>
        <taxon>Bacteria</taxon>
        <taxon>Bacillati</taxon>
        <taxon>Actinomycetota</taxon>
        <taxon>Actinomycetes</taxon>
        <taxon>Micrococcales</taxon>
        <taxon>Microbacteriaceae</taxon>
        <taxon>Schumannella</taxon>
    </lineage>
</organism>
<dbReference type="Gene3D" id="2.70.98.10">
    <property type="match status" value="1"/>
</dbReference>
<dbReference type="InterPro" id="IPR014718">
    <property type="entry name" value="GH-type_carb-bd"/>
</dbReference>
<evidence type="ECO:0000256" key="1">
    <source>
        <dbReference type="ARBA" id="ARBA00022729"/>
    </source>
</evidence>
<dbReference type="Pfam" id="PF01569">
    <property type="entry name" value="PAP2"/>
    <property type="match status" value="1"/>
</dbReference>
<dbReference type="InterPro" id="IPR013783">
    <property type="entry name" value="Ig-like_fold"/>
</dbReference>
<feature type="domain" description="Fibronectin type-III" evidence="7">
    <location>
        <begin position="1578"/>
        <end position="1668"/>
    </location>
</feature>
<dbReference type="InterPro" id="IPR036116">
    <property type="entry name" value="FN3_sf"/>
</dbReference>
<dbReference type="CDD" id="cd04084">
    <property type="entry name" value="CBM6_xylanase-like"/>
    <property type="match status" value="2"/>
</dbReference>
<dbReference type="Gene3D" id="1.20.144.10">
    <property type="entry name" value="Phosphatidic acid phosphatase type 2/haloperoxidase"/>
    <property type="match status" value="1"/>
</dbReference>
<dbReference type="Gene3D" id="1.20.1050.60">
    <property type="entry name" value="alpha-1,2-mannosidase"/>
    <property type="match status" value="1"/>
</dbReference>
<dbReference type="Proteomes" id="UP000553888">
    <property type="component" value="Unassembled WGS sequence"/>
</dbReference>
<dbReference type="Gene3D" id="1.20.1610.10">
    <property type="entry name" value="alpha-1,2-mannosidases domains"/>
    <property type="match status" value="1"/>
</dbReference>
<dbReference type="Pfam" id="PF17678">
    <property type="entry name" value="Glyco_hydro_92N"/>
    <property type="match status" value="1"/>
</dbReference>
<dbReference type="Gene3D" id="3.30.2080.10">
    <property type="entry name" value="GH92 mannosidase domain"/>
    <property type="match status" value="1"/>
</dbReference>
<keyword evidence="5" id="KW-0812">Transmembrane</keyword>
<dbReference type="SMART" id="SM00060">
    <property type="entry name" value="FN3"/>
    <property type="match status" value="1"/>
</dbReference>
<dbReference type="InterPro" id="IPR006584">
    <property type="entry name" value="Cellulose-bd_IV"/>
</dbReference>
<dbReference type="SUPFAM" id="SSF48317">
    <property type="entry name" value="Acid phosphatase/Vanadium-dependent haloperoxidase"/>
    <property type="match status" value="1"/>
</dbReference>